<dbReference type="InterPro" id="IPR029151">
    <property type="entry name" value="Sensor-like_sf"/>
</dbReference>
<name>A0A066UXD7_9VIBR</name>
<evidence type="ECO:0000259" key="11">
    <source>
        <dbReference type="PROSITE" id="PS50887"/>
    </source>
</evidence>
<evidence type="ECO:0000256" key="10">
    <source>
        <dbReference type="SAM" id="Phobius"/>
    </source>
</evidence>
<feature type="domain" description="GGDEF" evidence="11">
    <location>
        <begin position="393"/>
        <end position="522"/>
    </location>
</feature>
<dbReference type="InterPro" id="IPR000160">
    <property type="entry name" value="GGDEF_dom"/>
</dbReference>
<dbReference type="PANTHER" id="PTHR45138:SF9">
    <property type="entry name" value="DIGUANYLATE CYCLASE DGCM-RELATED"/>
    <property type="match status" value="1"/>
</dbReference>
<dbReference type="SUPFAM" id="SSF55073">
    <property type="entry name" value="Nucleotide cyclase"/>
    <property type="match status" value="1"/>
</dbReference>
<evidence type="ECO:0000256" key="2">
    <source>
        <dbReference type="ARBA" id="ARBA00004533"/>
    </source>
</evidence>
<evidence type="ECO:0000256" key="7">
    <source>
        <dbReference type="ARBA" id="ARBA00022989"/>
    </source>
</evidence>
<dbReference type="GO" id="GO:1902201">
    <property type="term" value="P:negative regulation of bacterial-type flagellum-dependent cell motility"/>
    <property type="evidence" value="ECO:0007669"/>
    <property type="project" value="TreeGrafter"/>
</dbReference>
<evidence type="ECO:0000256" key="6">
    <source>
        <dbReference type="ARBA" id="ARBA00022692"/>
    </source>
</evidence>
<comment type="cofactor">
    <cofactor evidence="1">
        <name>Mg(2+)</name>
        <dbReference type="ChEBI" id="CHEBI:18420"/>
    </cofactor>
</comment>
<dbReference type="InterPro" id="IPR043128">
    <property type="entry name" value="Rev_trsase/Diguanyl_cyclase"/>
</dbReference>
<dbReference type="FunFam" id="3.30.70.270:FF:000001">
    <property type="entry name" value="Diguanylate cyclase domain protein"/>
    <property type="match status" value="1"/>
</dbReference>
<evidence type="ECO:0000313" key="12">
    <source>
        <dbReference type="EMBL" id="KDN28913.1"/>
    </source>
</evidence>
<dbReference type="Gene3D" id="3.30.450.20">
    <property type="entry name" value="PAS domain"/>
    <property type="match status" value="1"/>
</dbReference>
<keyword evidence="8 10" id="KW-0472">Membrane</keyword>
<dbReference type="Proteomes" id="UP000027219">
    <property type="component" value="Unassembled WGS sequence"/>
</dbReference>
<dbReference type="InterPro" id="IPR050469">
    <property type="entry name" value="Diguanylate_Cyclase"/>
</dbReference>
<dbReference type="Gene3D" id="3.30.70.270">
    <property type="match status" value="1"/>
</dbReference>
<dbReference type="NCBIfam" id="TIGR00254">
    <property type="entry name" value="GGDEF"/>
    <property type="match status" value="1"/>
</dbReference>
<dbReference type="RefSeq" id="WP_032550782.1">
    <property type="nucleotide sequence ID" value="NZ_JFFR01000013.1"/>
</dbReference>
<dbReference type="SMART" id="SM00267">
    <property type="entry name" value="GGDEF"/>
    <property type="match status" value="1"/>
</dbReference>
<keyword evidence="7 10" id="KW-1133">Transmembrane helix</keyword>
<dbReference type="STRING" id="212667.VFDL14_22625"/>
<dbReference type="EC" id="2.7.7.65" evidence="4"/>
<gene>
    <name evidence="12" type="ORF">VFDL14_22625</name>
</gene>
<evidence type="ECO:0000256" key="4">
    <source>
        <dbReference type="ARBA" id="ARBA00012528"/>
    </source>
</evidence>
<dbReference type="EMBL" id="JFFR01000013">
    <property type="protein sequence ID" value="KDN28913.1"/>
    <property type="molecule type" value="Genomic_DNA"/>
</dbReference>
<dbReference type="CDD" id="cd18773">
    <property type="entry name" value="PDC1_HK_sensor"/>
    <property type="match status" value="1"/>
</dbReference>
<proteinExistence type="predicted"/>
<evidence type="ECO:0000256" key="8">
    <source>
        <dbReference type="ARBA" id="ARBA00023136"/>
    </source>
</evidence>
<keyword evidence="13" id="KW-1185">Reference proteome</keyword>
<feature type="transmembrane region" description="Helical" evidence="10">
    <location>
        <begin position="12"/>
        <end position="31"/>
    </location>
</feature>
<comment type="catalytic activity">
    <reaction evidence="9">
        <text>2 GTP = 3',3'-c-di-GMP + 2 diphosphate</text>
        <dbReference type="Rhea" id="RHEA:24898"/>
        <dbReference type="ChEBI" id="CHEBI:33019"/>
        <dbReference type="ChEBI" id="CHEBI:37565"/>
        <dbReference type="ChEBI" id="CHEBI:58805"/>
        <dbReference type="EC" id="2.7.7.65"/>
    </reaction>
</comment>
<protein>
    <recommendedName>
        <fullName evidence="4">diguanylate cyclase</fullName>
        <ecNumber evidence="4">2.7.7.65</ecNumber>
    </recommendedName>
</protein>
<dbReference type="Pfam" id="PF02743">
    <property type="entry name" value="dCache_1"/>
    <property type="match status" value="1"/>
</dbReference>
<dbReference type="InterPro" id="IPR029787">
    <property type="entry name" value="Nucleotide_cyclase"/>
</dbReference>
<organism evidence="12 13">
    <name type="scientific">Vibrio fortis</name>
    <dbReference type="NCBI Taxonomy" id="212667"/>
    <lineage>
        <taxon>Bacteria</taxon>
        <taxon>Pseudomonadati</taxon>
        <taxon>Pseudomonadota</taxon>
        <taxon>Gammaproteobacteria</taxon>
        <taxon>Vibrionales</taxon>
        <taxon>Vibrionaceae</taxon>
        <taxon>Vibrio</taxon>
    </lineage>
</organism>
<dbReference type="CDD" id="cd12912">
    <property type="entry name" value="PDC2_MCP_like"/>
    <property type="match status" value="1"/>
</dbReference>
<evidence type="ECO:0000256" key="5">
    <source>
        <dbReference type="ARBA" id="ARBA00022475"/>
    </source>
</evidence>
<dbReference type="GO" id="GO:0052621">
    <property type="term" value="F:diguanylate cyclase activity"/>
    <property type="evidence" value="ECO:0007669"/>
    <property type="project" value="UniProtKB-EC"/>
</dbReference>
<evidence type="ECO:0000256" key="9">
    <source>
        <dbReference type="ARBA" id="ARBA00034247"/>
    </source>
</evidence>
<keyword evidence="6 10" id="KW-0812">Transmembrane</keyword>
<dbReference type="GO" id="GO:0005886">
    <property type="term" value="C:plasma membrane"/>
    <property type="evidence" value="ECO:0007669"/>
    <property type="project" value="UniProtKB-SubCell"/>
</dbReference>
<sequence>MTSVIGHRINLRLLVLSLCILSVAITLMNVFHSSYRAQHELIINKSLEANRVYADKMAAMTDVYVEQVMTQLKYSARLLSSRVNDANFVAQETTRLKQQTDSFNSVYVVDHDGVIASIMPTSVNIQGVKLTSERSRQSIRAKAPLISDPFVSPAGNYLISMTYPIFSPQGRYLGYVGGSIYLEDSSLLSNLLSRHNYKDGSYLYVVDRNRSLIYHPEKNRIGEVVLGNDAVEAVLNVGDGSKGIVNTQGVAMLSGFAMVKSTGWGIIAQTPKDRAIMELETQMQYVMFESIPVGIGTLIFIWISAICISRPLWQLANTVNKFDTTHSLSTELSNVNPWYFEASQLKVSCENTFNLVSNQIEKLHSENLTDPMTGLLNRRGLKRAIENFQQSEKPISVLALDIDHFKAVNDKYGHQFGDQLLKQTAKLMKAQVRDADVVCRSGGEEFIIFLDGSNMDVAYEIAERIRLSIESDITSLEEGTTISIGVAQWYGDATPISLTLELADNALYAAKRNGRNRTELFS</sequence>
<keyword evidence="5" id="KW-1003">Cell membrane</keyword>
<comment type="caution">
    <text evidence="12">The sequence shown here is derived from an EMBL/GenBank/DDBJ whole genome shotgun (WGS) entry which is preliminary data.</text>
</comment>
<dbReference type="AlphaFoldDB" id="A0A066UXD7"/>
<dbReference type="Pfam" id="PF00990">
    <property type="entry name" value="GGDEF"/>
    <property type="match status" value="1"/>
</dbReference>
<dbReference type="GO" id="GO:0043709">
    <property type="term" value="P:cell adhesion involved in single-species biofilm formation"/>
    <property type="evidence" value="ECO:0007669"/>
    <property type="project" value="TreeGrafter"/>
</dbReference>
<dbReference type="SUPFAM" id="SSF103190">
    <property type="entry name" value="Sensory domain-like"/>
    <property type="match status" value="2"/>
</dbReference>
<dbReference type="PANTHER" id="PTHR45138">
    <property type="entry name" value="REGULATORY COMPONENTS OF SENSORY TRANSDUCTION SYSTEM"/>
    <property type="match status" value="1"/>
</dbReference>
<evidence type="ECO:0000256" key="1">
    <source>
        <dbReference type="ARBA" id="ARBA00001946"/>
    </source>
</evidence>
<dbReference type="CDD" id="cd01949">
    <property type="entry name" value="GGDEF"/>
    <property type="match status" value="1"/>
</dbReference>
<dbReference type="InterPro" id="IPR033479">
    <property type="entry name" value="dCache_1"/>
</dbReference>
<reference evidence="12 13" key="1">
    <citation type="submission" date="2014-02" db="EMBL/GenBank/DDBJ databases">
        <title>Vibrio fortis Dalian14 Genome Sequencing.</title>
        <authorList>
            <person name="Wang Y."/>
            <person name="Song L."/>
            <person name="Liu G."/>
            <person name="Ding J."/>
        </authorList>
    </citation>
    <scope>NUCLEOTIDE SEQUENCE [LARGE SCALE GENOMIC DNA]</scope>
    <source>
        <strain evidence="12 13">Dalian14</strain>
    </source>
</reference>
<dbReference type="PROSITE" id="PS50887">
    <property type="entry name" value="GGDEF"/>
    <property type="match status" value="1"/>
</dbReference>
<evidence type="ECO:0000256" key="3">
    <source>
        <dbReference type="ARBA" id="ARBA00004651"/>
    </source>
</evidence>
<accession>A0A066UXD7</accession>
<evidence type="ECO:0000313" key="13">
    <source>
        <dbReference type="Proteomes" id="UP000027219"/>
    </source>
</evidence>
<comment type="subcellular location">
    <subcellularLocation>
        <location evidence="2">Cell inner membrane</location>
    </subcellularLocation>
    <subcellularLocation>
        <location evidence="3">Cell membrane</location>
        <topology evidence="3">Multi-pass membrane protein</topology>
    </subcellularLocation>
</comment>